<evidence type="ECO:0000256" key="1">
    <source>
        <dbReference type="ARBA" id="ARBA00006432"/>
    </source>
</evidence>
<dbReference type="CDD" id="cd05926">
    <property type="entry name" value="FACL_fum10p_like"/>
    <property type="match status" value="1"/>
</dbReference>
<dbReference type="InterPro" id="IPR042099">
    <property type="entry name" value="ANL_N_sf"/>
</dbReference>
<dbReference type="AlphaFoldDB" id="A0AAE0IL83"/>
<dbReference type="Pfam" id="PF13193">
    <property type="entry name" value="AMP-binding_C"/>
    <property type="match status" value="1"/>
</dbReference>
<evidence type="ECO:0000259" key="5">
    <source>
        <dbReference type="Pfam" id="PF00501"/>
    </source>
</evidence>
<dbReference type="GO" id="GO:0031956">
    <property type="term" value="F:medium-chain fatty acid-CoA ligase activity"/>
    <property type="evidence" value="ECO:0007669"/>
    <property type="project" value="TreeGrafter"/>
</dbReference>
<proteinExistence type="inferred from homology"/>
<evidence type="ECO:0000256" key="2">
    <source>
        <dbReference type="ARBA" id="ARBA00022598"/>
    </source>
</evidence>
<dbReference type="Pfam" id="PF00501">
    <property type="entry name" value="AMP-binding"/>
    <property type="match status" value="1"/>
</dbReference>
<protein>
    <recommendedName>
        <fullName evidence="9">Peroxisomal-coenzyme A synthetase</fullName>
    </recommendedName>
</protein>
<feature type="domain" description="AMP-binding enzyme C-terminal" evidence="6">
    <location>
        <begin position="425"/>
        <end position="500"/>
    </location>
</feature>
<feature type="domain" description="AMP-dependent synthetase/ligase" evidence="5">
    <location>
        <begin position="10"/>
        <end position="374"/>
    </location>
</feature>
<dbReference type="PANTHER" id="PTHR43201">
    <property type="entry name" value="ACYL-COA SYNTHETASE"/>
    <property type="match status" value="1"/>
</dbReference>
<evidence type="ECO:0000313" key="8">
    <source>
        <dbReference type="Proteomes" id="UP001286456"/>
    </source>
</evidence>
<dbReference type="Gene3D" id="3.40.50.12780">
    <property type="entry name" value="N-terminal domain of ligase-like"/>
    <property type="match status" value="1"/>
</dbReference>
<dbReference type="InterPro" id="IPR025110">
    <property type="entry name" value="AMP-bd_C"/>
</dbReference>
<sequence length="519" mass="55792">MAAASLTLKTAVQGAPSAVAVIIPSKPTALTTTYADLVAEIGAFQQKLAAIGITKGSAVSIATVNSYEFIVSFLAASWQRAIAAPLNPAYKQDEFEFYIDDVRSAIVLVPRGAYAAGSPAVKAAQRFNAAIAECYWDPVAGHVALDVKELGQLKTATPQPLLAPEPDDVALILHTSGTTSRPKVVPLSHRNLTRTMRNIQATYQLTAADRTMLVMPLFHVHGLVCALLAPLLTGGSMVVPTKFSATDFWPDFITHKANWYTAVPTIHQILLKHPAPSPLPSIRFIRSCSSPLSPTVFHLLEDTFKAPVLEAYAMTEAAHQMTSNPLPPQKRKPGTVGLGQGVEVVILDDAGNPVPQGTEGEICIRGENITTGYLNNPEANAGAFTKSGYFRTGDQGKKDEDGYVVITGRIKELINKGGEKISPIELDNVIARHPAVSEVVSFAVEDEMLGQDVGVAVVLKAGERVSKEALRGWVAERVAKFKVPVKIYFTDVMPKTATGKIQRRIVAETMQKQEGKAKL</sequence>
<evidence type="ECO:0000256" key="4">
    <source>
        <dbReference type="ARBA" id="ARBA00022840"/>
    </source>
</evidence>
<dbReference type="Gene3D" id="3.30.300.30">
    <property type="match status" value="1"/>
</dbReference>
<evidence type="ECO:0000313" key="7">
    <source>
        <dbReference type="EMBL" id="KAK3327115.1"/>
    </source>
</evidence>
<dbReference type="PROSITE" id="PS00455">
    <property type="entry name" value="AMP_BINDING"/>
    <property type="match status" value="1"/>
</dbReference>
<evidence type="ECO:0008006" key="9">
    <source>
        <dbReference type="Google" id="ProtNLM"/>
    </source>
</evidence>
<keyword evidence="8" id="KW-1185">Reference proteome</keyword>
<dbReference type="InterPro" id="IPR000873">
    <property type="entry name" value="AMP-dep_synth/lig_dom"/>
</dbReference>
<dbReference type="Proteomes" id="UP001286456">
    <property type="component" value="Unassembled WGS sequence"/>
</dbReference>
<evidence type="ECO:0000256" key="3">
    <source>
        <dbReference type="ARBA" id="ARBA00022741"/>
    </source>
</evidence>
<dbReference type="InterPro" id="IPR045310">
    <property type="entry name" value="Pcs60-like"/>
</dbReference>
<reference evidence="7" key="2">
    <citation type="submission" date="2023-06" db="EMBL/GenBank/DDBJ databases">
        <authorList>
            <consortium name="Lawrence Berkeley National Laboratory"/>
            <person name="Haridas S."/>
            <person name="Hensen N."/>
            <person name="Bonometti L."/>
            <person name="Westerberg I."/>
            <person name="Brannstrom I.O."/>
            <person name="Guillou S."/>
            <person name="Cros-Aarteil S."/>
            <person name="Calhoun S."/>
            <person name="Kuo A."/>
            <person name="Mondo S."/>
            <person name="Pangilinan J."/>
            <person name="Riley R."/>
            <person name="Labutti K."/>
            <person name="Andreopoulos B."/>
            <person name="Lipzen A."/>
            <person name="Chen C."/>
            <person name="Yanf M."/>
            <person name="Daum C."/>
            <person name="Ng V."/>
            <person name="Clum A."/>
            <person name="Steindorff A."/>
            <person name="Ohm R."/>
            <person name="Martin F."/>
            <person name="Silar P."/>
            <person name="Natvig D."/>
            <person name="Lalanne C."/>
            <person name="Gautier V."/>
            <person name="Ament-Velasquez S.L."/>
            <person name="Kruys A."/>
            <person name="Hutchinson M.I."/>
            <person name="Powell A.J."/>
            <person name="Barry K."/>
            <person name="Miller A.N."/>
            <person name="Grigoriev I.V."/>
            <person name="Debuchy R."/>
            <person name="Gladieux P."/>
            <person name="Thoren M.H."/>
            <person name="Johannesson H."/>
        </authorList>
    </citation>
    <scope>NUCLEOTIDE SEQUENCE</scope>
    <source>
        <strain evidence="7">SMH4131-1</strain>
    </source>
</reference>
<organism evidence="7 8">
    <name type="scientific">Cercophora scortea</name>
    <dbReference type="NCBI Taxonomy" id="314031"/>
    <lineage>
        <taxon>Eukaryota</taxon>
        <taxon>Fungi</taxon>
        <taxon>Dikarya</taxon>
        <taxon>Ascomycota</taxon>
        <taxon>Pezizomycotina</taxon>
        <taxon>Sordariomycetes</taxon>
        <taxon>Sordariomycetidae</taxon>
        <taxon>Sordariales</taxon>
        <taxon>Lasiosphaeriaceae</taxon>
        <taxon>Cercophora</taxon>
    </lineage>
</organism>
<dbReference type="GO" id="GO:0005524">
    <property type="term" value="F:ATP binding"/>
    <property type="evidence" value="ECO:0007669"/>
    <property type="project" value="UniProtKB-KW"/>
</dbReference>
<dbReference type="InterPro" id="IPR045851">
    <property type="entry name" value="AMP-bd_C_sf"/>
</dbReference>
<dbReference type="InterPro" id="IPR020845">
    <property type="entry name" value="AMP-binding_CS"/>
</dbReference>
<comment type="caution">
    <text evidence="7">The sequence shown here is derived from an EMBL/GenBank/DDBJ whole genome shotgun (WGS) entry which is preliminary data.</text>
</comment>
<comment type="similarity">
    <text evidence="1">Belongs to the ATP-dependent AMP-binding enzyme family.</text>
</comment>
<accession>A0AAE0IL83</accession>
<reference evidence="7" key="1">
    <citation type="journal article" date="2023" name="Mol. Phylogenet. Evol.">
        <title>Genome-scale phylogeny and comparative genomics of the fungal order Sordariales.</title>
        <authorList>
            <person name="Hensen N."/>
            <person name="Bonometti L."/>
            <person name="Westerberg I."/>
            <person name="Brannstrom I.O."/>
            <person name="Guillou S."/>
            <person name="Cros-Aarteil S."/>
            <person name="Calhoun S."/>
            <person name="Haridas S."/>
            <person name="Kuo A."/>
            <person name="Mondo S."/>
            <person name="Pangilinan J."/>
            <person name="Riley R."/>
            <person name="LaButti K."/>
            <person name="Andreopoulos B."/>
            <person name="Lipzen A."/>
            <person name="Chen C."/>
            <person name="Yan M."/>
            <person name="Daum C."/>
            <person name="Ng V."/>
            <person name="Clum A."/>
            <person name="Steindorff A."/>
            <person name="Ohm R.A."/>
            <person name="Martin F."/>
            <person name="Silar P."/>
            <person name="Natvig D.O."/>
            <person name="Lalanne C."/>
            <person name="Gautier V."/>
            <person name="Ament-Velasquez S.L."/>
            <person name="Kruys A."/>
            <person name="Hutchinson M.I."/>
            <person name="Powell A.J."/>
            <person name="Barry K."/>
            <person name="Miller A.N."/>
            <person name="Grigoriev I.V."/>
            <person name="Debuchy R."/>
            <person name="Gladieux P."/>
            <person name="Hiltunen Thoren M."/>
            <person name="Johannesson H."/>
        </authorList>
    </citation>
    <scope>NUCLEOTIDE SEQUENCE</scope>
    <source>
        <strain evidence="7">SMH4131-1</strain>
    </source>
</reference>
<evidence type="ECO:0000259" key="6">
    <source>
        <dbReference type="Pfam" id="PF13193"/>
    </source>
</evidence>
<gene>
    <name evidence="7" type="ORF">B0T19DRAFT_383726</name>
</gene>
<dbReference type="SUPFAM" id="SSF56801">
    <property type="entry name" value="Acetyl-CoA synthetase-like"/>
    <property type="match status" value="1"/>
</dbReference>
<keyword evidence="3" id="KW-0547">Nucleotide-binding</keyword>
<dbReference type="PANTHER" id="PTHR43201:SF5">
    <property type="entry name" value="MEDIUM-CHAIN ACYL-COA LIGASE ACSF2, MITOCHONDRIAL"/>
    <property type="match status" value="1"/>
</dbReference>
<name>A0AAE0IL83_9PEZI</name>
<keyword evidence="2" id="KW-0436">Ligase</keyword>
<dbReference type="GO" id="GO:0006631">
    <property type="term" value="P:fatty acid metabolic process"/>
    <property type="evidence" value="ECO:0007669"/>
    <property type="project" value="TreeGrafter"/>
</dbReference>
<dbReference type="EMBL" id="JAUEPO010000003">
    <property type="protein sequence ID" value="KAK3327115.1"/>
    <property type="molecule type" value="Genomic_DNA"/>
</dbReference>
<keyword evidence="4" id="KW-0067">ATP-binding</keyword>